<name>A0ABD0XIM0_UMBPY</name>
<sequence>MGVLSGKPSSWFPLKSSSQVPVYLDSDELQDTLVSYLKALLNRTTTKLRFTEEVQFILVFYFQRPSYGLSMLRNLSLPDAEKIIIGVKWRNLIGEYVSNCGQTGDHSTR</sequence>
<accession>A0ABD0XIM0</accession>
<protein>
    <submittedName>
        <fullName evidence="1">Uncharacterized protein</fullName>
    </submittedName>
</protein>
<gene>
    <name evidence="1" type="ORF">UPYG_G00011270</name>
</gene>
<keyword evidence="2" id="KW-1185">Reference proteome</keyword>
<proteinExistence type="predicted"/>
<dbReference type="Proteomes" id="UP001557470">
    <property type="component" value="Unassembled WGS sequence"/>
</dbReference>
<evidence type="ECO:0000313" key="1">
    <source>
        <dbReference type="EMBL" id="KAL1021289.1"/>
    </source>
</evidence>
<dbReference type="AlphaFoldDB" id="A0ABD0XIM0"/>
<evidence type="ECO:0000313" key="2">
    <source>
        <dbReference type="Proteomes" id="UP001557470"/>
    </source>
</evidence>
<reference evidence="1 2" key="1">
    <citation type="submission" date="2024-06" db="EMBL/GenBank/DDBJ databases">
        <authorList>
            <person name="Pan Q."/>
            <person name="Wen M."/>
            <person name="Jouanno E."/>
            <person name="Zahm M."/>
            <person name="Klopp C."/>
            <person name="Cabau C."/>
            <person name="Louis A."/>
            <person name="Berthelot C."/>
            <person name="Parey E."/>
            <person name="Roest Crollius H."/>
            <person name="Montfort J."/>
            <person name="Robinson-Rechavi M."/>
            <person name="Bouchez O."/>
            <person name="Lampietro C."/>
            <person name="Lopez Roques C."/>
            <person name="Donnadieu C."/>
            <person name="Postlethwait J."/>
            <person name="Bobe J."/>
            <person name="Verreycken H."/>
            <person name="Guiguen Y."/>
        </authorList>
    </citation>
    <scope>NUCLEOTIDE SEQUENCE [LARGE SCALE GENOMIC DNA]</scope>
    <source>
        <strain evidence="1">Up_M1</strain>
        <tissue evidence="1">Testis</tissue>
    </source>
</reference>
<organism evidence="1 2">
    <name type="scientific">Umbra pygmaea</name>
    <name type="common">Eastern mudminnow</name>
    <dbReference type="NCBI Taxonomy" id="75934"/>
    <lineage>
        <taxon>Eukaryota</taxon>
        <taxon>Metazoa</taxon>
        <taxon>Chordata</taxon>
        <taxon>Craniata</taxon>
        <taxon>Vertebrata</taxon>
        <taxon>Euteleostomi</taxon>
        <taxon>Actinopterygii</taxon>
        <taxon>Neopterygii</taxon>
        <taxon>Teleostei</taxon>
        <taxon>Protacanthopterygii</taxon>
        <taxon>Esociformes</taxon>
        <taxon>Umbridae</taxon>
        <taxon>Umbra</taxon>
    </lineage>
</organism>
<dbReference type="EMBL" id="JAGEUA010000001">
    <property type="protein sequence ID" value="KAL1021289.1"/>
    <property type="molecule type" value="Genomic_DNA"/>
</dbReference>
<comment type="caution">
    <text evidence="1">The sequence shown here is derived from an EMBL/GenBank/DDBJ whole genome shotgun (WGS) entry which is preliminary data.</text>
</comment>